<accession>A0A0U1D3A0</accession>
<feature type="transmembrane region" description="Helical" evidence="1">
    <location>
        <begin position="6"/>
        <end position="38"/>
    </location>
</feature>
<gene>
    <name evidence="2" type="ORF">BN000_01470</name>
</gene>
<evidence type="ECO:0000313" key="3">
    <source>
        <dbReference type="Proteomes" id="UP000199601"/>
    </source>
</evidence>
<dbReference type="EMBL" id="CTEC01000001">
    <property type="protein sequence ID" value="CQD07362.1"/>
    <property type="molecule type" value="Genomic_DNA"/>
</dbReference>
<evidence type="ECO:0000313" key="2">
    <source>
        <dbReference type="EMBL" id="CQD07362.1"/>
    </source>
</evidence>
<dbReference type="RefSeq" id="WP_090419497.1">
    <property type="nucleotide sequence ID" value="NZ_CTEC01000001.1"/>
</dbReference>
<proteinExistence type="predicted"/>
<keyword evidence="3" id="KW-1185">Reference proteome</keyword>
<evidence type="ECO:0000256" key="1">
    <source>
        <dbReference type="SAM" id="Phobius"/>
    </source>
</evidence>
<dbReference type="AlphaFoldDB" id="A0A0U1D3A0"/>
<reference evidence="3" key="1">
    <citation type="submission" date="2015-03" db="EMBL/GenBank/DDBJ databases">
        <authorList>
            <person name="Urmite Genomes"/>
        </authorList>
    </citation>
    <scope>NUCLEOTIDE SEQUENCE [LARGE SCALE GENOMIC DNA]</scope>
    <source>
        <strain evidence="3">CSUR P1344</strain>
    </source>
</reference>
<name>A0A0U1D3A0_9MYCO</name>
<sequence>MRGCGGFAFLILVVFTIAKNAVWIGLAIAIVAALALAWKCTDWLDRLLERREARRASARFRRAEIARRADEQNQLYLAGDDRGIYGDYRPEVYPTG</sequence>
<dbReference type="Proteomes" id="UP000199601">
    <property type="component" value="Unassembled WGS sequence"/>
</dbReference>
<organism evidence="2 3">
    <name type="scientific">Mycobacterium europaeum</name>
    <dbReference type="NCBI Taxonomy" id="761804"/>
    <lineage>
        <taxon>Bacteria</taxon>
        <taxon>Bacillati</taxon>
        <taxon>Actinomycetota</taxon>
        <taxon>Actinomycetes</taxon>
        <taxon>Mycobacteriales</taxon>
        <taxon>Mycobacteriaceae</taxon>
        <taxon>Mycobacterium</taxon>
        <taxon>Mycobacterium simiae complex</taxon>
    </lineage>
</organism>
<keyword evidence="1" id="KW-1133">Transmembrane helix</keyword>
<protein>
    <submittedName>
        <fullName evidence="2">Uncharacterized protein</fullName>
    </submittedName>
</protein>
<keyword evidence="1" id="KW-0472">Membrane</keyword>
<keyword evidence="1" id="KW-0812">Transmembrane</keyword>